<evidence type="ECO:0000313" key="1">
    <source>
        <dbReference type="EMBL" id="KPP94019.1"/>
    </source>
</evidence>
<dbReference type="AlphaFoldDB" id="A0A0P8AI46"/>
<dbReference type="EMBL" id="LJSG01000007">
    <property type="protein sequence ID" value="KPP94019.1"/>
    <property type="molecule type" value="Genomic_DNA"/>
</dbReference>
<dbReference type="Proteomes" id="UP000050413">
    <property type="component" value="Unassembled WGS sequence"/>
</dbReference>
<accession>A0A0P8AI46</accession>
<name>A0A0P8AI46_9RHOB</name>
<comment type="caution">
    <text evidence="1">The sequence shown here is derived from an EMBL/GenBank/DDBJ whole genome shotgun (WGS) entry which is preliminary data.</text>
</comment>
<protein>
    <submittedName>
        <fullName evidence="1">Uncharacterized protein</fullName>
    </submittedName>
</protein>
<organism evidence="1 2">
    <name type="scientific">Roseibaca calidilacus</name>
    <dbReference type="NCBI Taxonomy" id="1666912"/>
    <lineage>
        <taxon>Bacteria</taxon>
        <taxon>Pseudomonadati</taxon>
        <taxon>Pseudomonadota</taxon>
        <taxon>Alphaproteobacteria</taxon>
        <taxon>Rhodobacterales</taxon>
        <taxon>Paracoccaceae</taxon>
        <taxon>Roseinatronobacter</taxon>
    </lineage>
</organism>
<reference evidence="1 2" key="1">
    <citation type="submission" date="2015-09" db="EMBL/GenBank/DDBJ databases">
        <title>Identification and resolution of microdiversity through metagenomic sequencing of parallel consortia.</title>
        <authorList>
            <person name="Nelson W.C."/>
            <person name="Romine M.F."/>
            <person name="Lindemann S.R."/>
        </authorList>
    </citation>
    <scope>NUCLEOTIDE SEQUENCE [LARGE SCALE GENOMIC DNA]</scope>
    <source>
        <strain evidence="1">HL-91</strain>
    </source>
</reference>
<sequence length="168" mass="18351">MLSKANYAAVEAGSSALGAIRDTRRRRSRAGRREFQSGVSLLARGRNGRGADGEVAASHPRQSAIAVIRAPLRKPTVVVRNCICTLSPKLHLSLVLQRYPIIYGLRTAQKRLLSRRVVSDFLRLSTRLRKVLETRATKLGNESQSASNCCNKNMSASPEAGALQCHSI</sequence>
<proteinExistence type="predicted"/>
<evidence type="ECO:0000313" key="2">
    <source>
        <dbReference type="Proteomes" id="UP000050413"/>
    </source>
</evidence>
<gene>
    <name evidence="1" type="ORF">HLUCCA05_12645</name>
</gene>